<protein>
    <submittedName>
        <fullName evidence="2">Calcineurin-like phosphoesterase domain, lpxH type</fullName>
    </submittedName>
</protein>
<proteinExistence type="predicted"/>
<dbReference type="Pfam" id="PF00149">
    <property type="entry name" value="Metallophos"/>
    <property type="match status" value="1"/>
</dbReference>
<feature type="domain" description="Calcineurin-like phosphoesterase" evidence="1">
    <location>
        <begin position="73"/>
        <end position="239"/>
    </location>
</feature>
<dbReference type="InterPro" id="IPR029052">
    <property type="entry name" value="Metallo-depent_PP-like"/>
</dbReference>
<reference evidence="2" key="1">
    <citation type="submission" date="2020-04" db="EMBL/GenBank/DDBJ databases">
        <authorList>
            <person name="Chiriac C."/>
            <person name="Salcher M."/>
            <person name="Ghai R."/>
            <person name="Kavagutti S V."/>
        </authorList>
    </citation>
    <scope>NUCLEOTIDE SEQUENCE</scope>
</reference>
<dbReference type="InterPro" id="IPR004843">
    <property type="entry name" value="Calcineurin-like_PHP"/>
</dbReference>
<dbReference type="EMBL" id="LR796398">
    <property type="protein sequence ID" value="CAB4141843.1"/>
    <property type="molecule type" value="Genomic_DNA"/>
</dbReference>
<organism evidence="2">
    <name type="scientific">uncultured Caudovirales phage</name>
    <dbReference type="NCBI Taxonomy" id="2100421"/>
    <lineage>
        <taxon>Viruses</taxon>
        <taxon>Duplodnaviria</taxon>
        <taxon>Heunggongvirae</taxon>
        <taxon>Uroviricota</taxon>
        <taxon>Caudoviricetes</taxon>
        <taxon>Peduoviridae</taxon>
        <taxon>Maltschvirus</taxon>
        <taxon>Maltschvirus maltsch</taxon>
    </lineage>
</organism>
<dbReference type="SUPFAM" id="SSF56300">
    <property type="entry name" value="Metallo-dependent phosphatases"/>
    <property type="match status" value="1"/>
</dbReference>
<evidence type="ECO:0000259" key="1">
    <source>
        <dbReference type="Pfam" id="PF00149"/>
    </source>
</evidence>
<dbReference type="Gene3D" id="3.60.21.10">
    <property type="match status" value="1"/>
</dbReference>
<sequence length="301" mass="34280">MAKRPRPRLNDEELSMLHEYRLRAVADKLKDKAQPNAPAVKTAGPFGGSVSGPFEAAYDERAEPLTIRAESLGIINDLHIPVHDVEACNLAVSYLKRANVDTLILNGDVVDMYSLTRHGRDSRKYGLQYELNTARRELAALRKFFGDRVKMYYVEGNHEQWWKRYMRNVARELDEYQSLADTLKLREFGIEYVDNGMGIQCGKLRVIHGHEISGSGIYVAKRKLDKAKTNITFGHHHTSQEWTQTDIHGNQLGAWAVGCLCQRTPEWNRFSGYTLGFAHVMFNNGGAFEFHNKRIISGVVR</sequence>
<evidence type="ECO:0000313" key="2">
    <source>
        <dbReference type="EMBL" id="CAB4141843.1"/>
    </source>
</evidence>
<dbReference type="GO" id="GO:0016787">
    <property type="term" value="F:hydrolase activity"/>
    <property type="evidence" value="ECO:0007669"/>
    <property type="project" value="InterPro"/>
</dbReference>
<name>A0A6J5M922_9CAUD</name>
<gene>
    <name evidence="2" type="ORF">UFOVP422_17</name>
</gene>
<accession>A0A6J5M922</accession>